<dbReference type="Proteomes" id="UP000092460">
    <property type="component" value="Unassembled WGS sequence"/>
</dbReference>
<organism evidence="1 2">
    <name type="scientific">Glossina palpalis gambiensis</name>
    <dbReference type="NCBI Taxonomy" id="67801"/>
    <lineage>
        <taxon>Eukaryota</taxon>
        <taxon>Metazoa</taxon>
        <taxon>Ecdysozoa</taxon>
        <taxon>Arthropoda</taxon>
        <taxon>Hexapoda</taxon>
        <taxon>Insecta</taxon>
        <taxon>Pterygota</taxon>
        <taxon>Neoptera</taxon>
        <taxon>Endopterygota</taxon>
        <taxon>Diptera</taxon>
        <taxon>Brachycera</taxon>
        <taxon>Muscomorpha</taxon>
        <taxon>Hippoboscoidea</taxon>
        <taxon>Glossinidae</taxon>
        <taxon>Glossina</taxon>
    </lineage>
</organism>
<sequence>MIFGTIMHYHINFNESGWSTQRRCNCSWGGCISNEFFGIFFGESDSDNVIVSNLNGAKLSELSSPLNSSVLQVSDQSILKTNLKPTAITENIIIIVQDTNVNINPIVRPYSSQTGRLKSSQVIVSNQLTTVANISDGRDERIVSIMRIITVNRSTKVKRINNIAVESR</sequence>
<proteinExistence type="predicted"/>
<dbReference type="EnsemblMetazoa" id="GPPI018927-RA">
    <property type="protein sequence ID" value="GPPI018927-PA"/>
    <property type="gene ID" value="GPPI018927"/>
</dbReference>
<reference evidence="1" key="2">
    <citation type="submission" date="2020-05" db="UniProtKB">
        <authorList>
            <consortium name="EnsemblMetazoa"/>
        </authorList>
    </citation>
    <scope>IDENTIFICATION</scope>
    <source>
        <strain evidence="1">IAEA</strain>
    </source>
</reference>
<accession>A0A1B0B4T8</accession>
<protein>
    <submittedName>
        <fullName evidence="1">Uncharacterized protein</fullName>
    </submittedName>
</protein>
<evidence type="ECO:0000313" key="1">
    <source>
        <dbReference type="EnsemblMetazoa" id="GPPI018927-PA"/>
    </source>
</evidence>
<name>A0A1B0B4T8_9MUSC</name>
<dbReference type="VEuPathDB" id="VectorBase:GPPI018927"/>
<reference evidence="2" key="1">
    <citation type="submission" date="2015-01" db="EMBL/GenBank/DDBJ databases">
        <authorList>
            <person name="Aksoy S."/>
            <person name="Warren W."/>
            <person name="Wilson R.K."/>
        </authorList>
    </citation>
    <scope>NUCLEOTIDE SEQUENCE [LARGE SCALE GENOMIC DNA]</scope>
    <source>
        <strain evidence="2">IAEA</strain>
    </source>
</reference>
<evidence type="ECO:0000313" key="2">
    <source>
        <dbReference type="Proteomes" id="UP000092460"/>
    </source>
</evidence>
<dbReference type="EMBL" id="JXJN01008531">
    <property type="status" value="NOT_ANNOTATED_CDS"/>
    <property type="molecule type" value="Genomic_DNA"/>
</dbReference>
<dbReference type="AlphaFoldDB" id="A0A1B0B4T8"/>
<keyword evidence="2" id="KW-1185">Reference proteome</keyword>